<dbReference type="Pfam" id="PF03315">
    <property type="entry name" value="SDH_beta"/>
    <property type="match status" value="1"/>
</dbReference>
<feature type="domain" description="Serine dehydratase-like alpha subunit" evidence="10">
    <location>
        <begin position="1250"/>
        <end position="1582"/>
    </location>
</feature>
<feature type="compositionally biased region" description="Polar residues" evidence="9">
    <location>
        <begin position="817"/>
        <end position="829"/>
    </location>
</feature>
<feature type="compositionally biased region" description="Basic and acidic residues" evidence="9">
    <location>
        <begin position="19"/>
        <end position="29"/>
    </location>
</feature>
<reference evidence="12" key="1">
    <citation type="submission" date="2023-02" db="EMBL/GenBank/DDBJ databases">
        <title>Mating type loci evolution in Malassezia.</title>
        <authorList>
            <person name="Coelho M.A."/>
        </authorList>
    </citation>
    <scope>NUCLEOTIDE SEQUENCE</scope>
    <source>
        <strain evidence="12">CBS 14136</strain>
    </source>
</reference>
<protein>
    <recommendedName>
        <fullName evidence="14">L-serine dehydratase</fullName>
    </recommendedName>
</protein>
<evidence type="ECO:0000256" key="7">
    <source>
        <dbReference type="ARBA" id="ARBA00023014"/>
    </source>
</evidence>
<evidence type="ECO:0000256" key="6">
    <source>
        <dbReference type="ARBA" id="ARBA00023004"/>
    </source>
</evidence>
<keyword evidence="6" id="KW-0408">Iron</keyword>
<dbReference type="GO" id="GO:0051539">
    <property type="term" value="F:4 iron, 4 sulfur cluster binding"/>
    <property type="evidence" value="ECO:0007669"/>
    <property type="project" value="UniProtKB-KW"/>
</dbReference>
<evidence type="ECO:0000313" key="13">
    <source>
        <dbReference type="Proteomes" id="UP001214628"/>
    </source>
</evidence>
<evidence type="ECO:0000259" key="10">
    <source>
        <dbReference type="Pfam" id="PF03313"/>
    </source>
</evidence>
<evidence type="ECO:0000256" key="9">
    <source>
        <dbReference type="SAM" id="MobiDB-lite"/>
    </source>
</evidence>
<organism evidence="12 13">
    <name type="scientific">Malassezia psittaci</name>
    <dbReference type="NCBI Taxonomy" id="1821823"/>
    <lineage>
        <taxon>Eukaryota</taxon>
        <taxon>Fungi</taxon>
        <taxon>Dikarya</taxon>
        <taxon>Basidiomycota</taxon>
        <taxon>Ustilaginomycotina</taxon>
        <taxon>Malasseziomycetes</taxon>
        <taxon>Malasseziales</taxon>
        <taxon>Malasseziaceae</taxon>
        <taxon>Malassezia</taxon>
    </lineage>
</organism>
<evidence type="ECO:0008006" key="14">
    <source>
        <dbReference type="Google" id="ProtNLM"/>
    </source>
</evidence>
<dbReference type="InterPro" id="IPR051318">
    <property type="entry name" value="Fe-S_L-Ser"/>
</dbReference>
<feature type="region of interest" description="Disordered" evidence="9">
    <location>
        <begin position="1159"/>
        <end position="1237"/>
    </location>
</feature>
<feature type="region of interest" description="Disordered" evidence="9">
    <location>
        <begin position="1329"/>
        <end position="1384"/>
    </location>
</feature>
<dbReference type="FunFam" id="3.30.1330.90:FF:000001">
    <property type="entry name" value="L-serine ammonia-lyase 1"/>
    <property type="match status" value="1"/>
</dbReference>
<dbReference type="PANTHER" id="PTHR30182:SF1">
    <property type="entry name" value="L-SERINE DEHYDRATASE 1"/>
    <property type="match status" value="1"/>
</dbReference>
<dbReference type="InterPro" id="IPR029009">
    <property type="entry name" value="ASB_dom_sf"/>
</dbReference>
<feature type="compositionally biased region" description="Low complexity" evidence="9">
    <location>
        <begin position="1"/>
        <end position="18"/>
    </location>
</feature>
<keyword evidence="7" id="KW-0411">Iron-sulfur</keyword>
<dbReference type="Gene3D" id="3.30.1330.90">
    <property type="entry name" value="D-3-phosphoglycerate dehydrogenase, domain 3"/>
    <property type="match status" value="1"/>
</dbReference>
<comment type="pathway">
    <text evidence="2">Carbohydrate biosynthesis; gluconeogenesis.</text>
</comment>
<feature type="region of interest" description="Disordered" evidence="9">
    <location>
        <begin position="531"/>
        <end position="585"/>
    </location>
</feature>
<feature type="compositionally biased region" description="Basic residues" evidence="9">
    <location>
        <begin position="531"/>
        <end position="542"/>
    </location>
</feature>
<dbReference type="EMBL" id="CP118375">
    <property type="protein sequence ID" value="WFD42233.1"/>
    <property type="molecule type" value="Genomic_DNA"/>
</dbReference>
<feature type="compositionally biased region" description="Basic residues" evidence="9">
    <location>
        <begin position="803"/>
        <end position="816"/>
    </location>
</feature>
<feature type="domain" description="Serine dehydratase beta chain" evidence="11">
    <location>
        <begin position="968"/>
        <end position="1127"/>
    </location>
</feature>
<accession>A0AAF0FC57</accession>
<dbReference type="InterPro" id="IPR005131">
    <property type="entry name" value="Ser_deHydtase_bsu"/>
</dbReference>
<proteinExistence type="predicted"/>
<keyword evidence="4" id="KW-0004">4Fe-4S</keyword>
<feature type="region of interest" description="Disordered" evidence="9">
    <location>
        <begin position="796"/>
        <end position="836"/>
    </location>
</feature>
<keyword evidence="3" id="KW-0312">Gluconeogenesis</keyword>
<name>A0AAF0FC57_9BASI</name>
<feature type="region of interest" description="Disordered" evidence="9">
    <location>
        <begin position="447"/>
        <end position="467"/>
    </location>
</feature>
<evidence type="ECO:0000256" key="5">
    <source>
        <dbReference type="ARBA" id="ARBA00022723"/>
    </source>
</evidence>
<dbReference type="Pfam" id="PF03313">
    <property type="entry name" value="SDH_alpha"/>
    <property type="match status" value="1"/>
</dbReference>
<evidence type="ECO:0000256" key="1">
    <source>
        <dbReference type="ARBA" id="ARBA00001966"/>
    </source>
</evidence>
<dbReference type="GO" id="GO:0003941">
    <property type="term" value="F:L-serine ammonia-lyase activity"/>
    <property type="evidence" value="ECO:0007669"/>
    <property type="project" value="InterPro"/>
</dbReference>
<evidence type="ECO:0000256" key="2">
    <source>
        <dbReference type="ARBA" id="ARBA00004742"/>
    </source>
</evidence>
<evidence type="ECO:0000256" key="8">
    <source>
        <dbReference type="ARBA" id="ARBA00023239"/>
    </source>
</evidence>
<evidence type="ECO:0000256" key="4">
    <source>
        <dbReference type="ARBA" id="ARBA00022485"/>
    </source>
</evidence>
<comment type="cofactor">
    <cofactor evidence="1">
        <name>[4Fe-4S] cluster</name>
        <dbReference type="ChEBI" id="CHEBI:49883"/>
    </cofactor>
</comment>
<keyword evidence="5" id="KW-0479">Metal-binding</keyword>
<dbReference type="Proteomes" id="UP001214628">
    <property type="component" value="Chromosome 1"/>
</dbReference>
<feature type="region of interest" description="Disordered" evidence="9">
    <location>
        <begin position="1"/>
        <end position="29"/>
    </location>
</feature>
<evidence type="ECO:0000313" key="12">
    <source>
        <dbReference type="EMBL" id="WFD42233.1"/>
    </source>
</evidence>
<feature type="compositionally biased region" description="Basic and acidic residues" evidence="9">
    <location>
        <begin position="1167"/>
        <end position="1177"/>
    </location>
</feature>
<dbReference type="GO" id="GO:0046872">
    <property type="term" value="F:metal ion binding"/>
    <property type="evidence" value="ECO:0007669"/>
    <property type="project" value="UniProtKB-KW"/>
</dbReference>
<dbReference type="PANTHER" id="PTHR30182">
    <property type="entry name" value="L-SERINE DEHYDRATASE"/>
    <property type="match status" value="1"/>
</dbReference>
<evidence type="ECO:0000259" key="11">
    <source>
        <dbReference type="Pfam" id="PF03315"/>
    </source>
</evidence>
<evidence type="ECO:0000256" key="3">
    <source>
        <dbReference type="ARBA" id="ARBA00022432"/>
    </source>
</evidence>
<sequence>MPFFSRNTRTSSNSTPRASPDHSAEKTFNDLEVKKATKKPGPLSFAGLHKFTSNNDKSALLSPSLPSKQHSAPVPGQAYDLGIPRADASRLSQFSLHLNELVNKAFVASNASPASQVPLTCNSPFTGASITIPRLQSVAYGNNRLPDRLKIIELTRLFIQELHNALEVDPYLLRAVSRAIVKSISQFVTRIESLMVSVTRDPGALVIPASVKAAHHLPPAMEFNLALVSLEWIVEESLERCLNGLPPLALLNSPNILIPTSSEGEAAAPMPGYVHEILSPLREQMEASIVHIIQPVLAQIKLSLANFIHKSNPHPFQPQSYSGSKKESPVDASQKSGATSCWVKELEERLDAAYRILFLRISERCGQDGQAWFISVAIHVIWKGLVAITSRSVFAPASIVEEQFAHTFGRTSGSLPSNAVLNSLLSGDWSSTRKVPTPTQLAHALRSMGRTSTQRTKKMPGESQTGYQTPVDNCQQCEMDGLKSLFMLPNDQSDCFVIHPLLVAEQLHDLQIFERLMTQFSSNLLVPQKARKAQRSASRQRRASGESEGSADAMSNSQNTSGSSPLLNATPDDPASPSPHNDDDDDLARAALKEALAALQSTVVVLRTLLQEPDTLQHFAMHARNNGPSTEHLLSPTAAHAFNVIPELLLIHIAFCRIPPGWTQRDSADDQQQRGRTDLLPTPPQLFGYSWDEYDLNLTGFAAGEVAASSLARLYLPVIATMYRELDEECADAHSNAVQRVRDSIEDDGSSQYSDLSDNEVSHMMQSAPALENTKAYERGRNSRVASGTVGETLEKGGAMRSRSMHRSGQHSRFWRKNTSTSDTVQPFNLPNALPPRVSRANAVSSPYRVLSRNNRRDSPSSHSGSFLPWTATQTLAHMQRDALNMDRPRRGERRMRADIVSCMRPMLRYRHLASRYGMRPWIWDSPVWGIRRAQYTDTAESFSHAHFDKDAQRASEGPLLKEHAVISTFDLFSIGIGPSSSHTVGPMRAGAIFVNDLRDNGILNQVHTLKIALYGSLAATGKGHMTPQALLLGFEGADCETVDTESVPARYKAIVDDKVLTLGKDTDETYHDAQKISFDFEKDLDWKWGQTLPMHSNGMRFSVFNSEGDLLGTNDFYSIGGGFVVNGKMAIATQPGPRPMPLLEEDKETNEAITDELAVSESEEVAETHTEKHPEDMLENVFYKSIRRKDADGGRRSGVSPHAEEPETLPKMIGASGHEETEPDQPSPNKNEPRFPFHNMASLMAISRKHNLTIAQIVYENELTWYTPEEIDEKLLRIWSVMDEGIRAGVHSTQEVLPGSLRMKRRAPKLYARLMRGLYMGPRRLGNMNGQNNEQIQSDRPNSVAEVETLPRPARESNNLPAKFTRRDPARSPTIRGSFSHEVVPVPPRRPNFPAMDWLSCWAIATNEQVASGGRIVIAPTLGAAGIIPAVLRYVVEFVALSPEDEENLVRTFLLTAAAIGMLFKRGATISAAEGGCMAEVGTSCSMAAAAFAACMGGNPEVIEQAAETAIEHNLGLTCDPVDGLVQAPCIERNAVGAVKAVVSANLALSTGGDHSISLDEAIHAARLTAADMHMKYKETRYVTTDPLIYSLSGLATTVKIPVAVPEC</sequence>
<keyword evidence="13" id="KW-1185">Reference proteome</keyword>
<dbReference type="SUPFAM" id="SSF143548">
    <property type="entry name" value="Serine metabolism enzymes domain"/>
    <property type="match status" value="1"/>
</dbReference>
<feature type="compositionally biased region" description="Polar residues" evidence="9">
    <location>
        <begin position="553"/>
        <end position="567"/>
    </location>
</feature>
<gene>
    <name evidence="12" type="ORF">MPSI1_000874</name>
</gene>
<dbReference type="GO" id="GO:0006094">
    <property type="term" value="P:gluconeogenesis"/>
    <property type="evidence" value="ECO:0007669"/>
    <property type="project" value="UniProtKB-KW"/>
</dbReference>
<dbReference type="InterPro" id="IPR005130">
    <property type="entry name" value="Ser_deHydtase-like_asu"/>
</dbReference>
<feature type="compositionally biased region" description="Polar residues" evidence="9">
    <location>
        <begin position="1329"/>
        <end position="1342"/>
    </location>
</feature>
<keyword evidence="8" id="KW-0456">Lyase</keyword>